<evidence type="ECO:0000313" key="2">
    <source>
        <dbReference type="Proteomes" id="UP001165287"/>
    </source>
</evidence>
<accession>A0ABS7UX69</accession>
<name>A0ABS7UX69_9BACI</name>
<dbReference type="EMBL" id="JAIQUM010000075">
    <property type="protein sequence ID" value="MBZ5752917.1"/>
    <property type="molecule type" value="Genomic_DNA"/>
</dbReference>
<comment type="caution">
    <text evidence="1">The sequence shown here is derived from an EMBL/GenBank/DDBJ whole genome shotgun (WGS) entry which is preliminary data.</text>
</comment>
<dbReference type="RefSeq" id="WP_224141355.1">
    <property type="nucleotide sequence ID" value="NZ_JAIQUM010000075.1"/>
</dbReference>
<organism evidence="1 2">
    <name type="scientific">Metabacillus rhizolycopersici</name>
    <dbReference type="NCBI Taxonomy" id="2875709"/>
    <lineage>
        <taxon>Bacteria</taxon>
        <taxon>Bacillati</taxon>
        <taxon>Bacillota</taxon>
        <taxon>Bacilli</taxon>
        <taxon>Bacillales</taxon>
        <taxon>Bacillaceae</taxon>
        <taxon>Metabacillus</taxon>
    </lineage>
</organism>
<sequence length="33" mass="3845">MYHSKRMTVKEIQEATGVSTATLYRSLKEEQTK</sequence>
<proteinExistence type="predicted"/>
<dbReference type="Gene3D" id="1.10.10.60">
    <property type="entry name" value="Homeodomain-like"/>
    <property type="match status" value="1"/>
</dbReference>
<dbReference type="Proteomes" id="UP001165287">
    <property type="component" value="Unassembled WGS sequence"/>
</dbReference>
<evidence type="ECO:0000313" key="1">
    <source>
        <dbReference type="EMBL" id="MBZ5752917.1"/>
    </source>
</evidence>
<keyword evidence="2" id="KW-1185">Reference proteome</keyword>
<reference evidence="1" key="1">
    <citation type="submission" date="2024-05" db="EMBL/GenBank/DDBJ databases">
        <title>Metabacillus sp. nov., isolated from the rhizosphere soil of tomato plants.</title>
        <authorList>
            <person name="Ma R."/>
        </authorList>
    </citation>
    <scope>NUCLEOTIDE SEQUENCE</scope>
    <source>
        <strain evidence="1">DBTR6</strain>
    </source>
</reference>
<protein>
    <submittedName>
        <fullName evidence="1">Uncharacterized protein</fullName>
    </submittedName>
</protein>
<gene>
    <name evidence="1" type="ORF">K9V48_22440</name>
</gene>